<dbReference type="AlphaFoldDB" id="A0A0F9I514"/>
<feature type="non-terminal residue" evidence="1">
    <location>
        <position position="1"/>
    </location>
</feature>
<accession>A0A0F9I514</accession>
<name>A0A0F9I514_9ZZZZ</name>
<gene>
    <name evidence="1" type="ORF">LCGC14_1984440</name>
</gene>
<reference evidence="1" key="1">
    <citation type="journal article" date="2015" name="Nature">
        <title>Complex archaea that bridge the gap between prokaryotes and eukaryotes.</title>
        <authorList>
            <person name="Spang A."/>
            <person name="Saw J.H."/>
            <person name="Jorgensen S.L."/>
            <person name="Zaremba-Niedzwiedzka K."/>
            <person name="Martijn J."/>
            <person name="Lind A.E."/>
            <person name="van Eijk R."/>
            <person name="Schleper C."/>
            <person name="Guy L."/>
            <person name="Ettema T.J."/>
        </authorList>
    </citation>
    <scope>NUCLEOTIDE SEQUENCE</scope>
</reference>
<dbReference type="EMBL" id="LAZR01022267">
    <property type="protein sequence ID" value="KKL82472.1"/>
    <property type="molecule type" value="Genomic_DNA"/>
</dbReference>
<organism evidence="1">
    <name type="scientific">marine sediment metagenome</name>
    <dbReference type="NCBI Taxonomy" id="412755"/>
    <lineage>
        <taxon>unclassified sequences</taxon>
        <taxon>metagenomes</taxon>
        <taxon>ecological metagenomes</taxon>
    </lineage>
</organism>
<evidence type="ECO:0000313" key="1">
    <source>
        <dbReference type="EMBL" id="KKL82472.1"/>
    </source>
</evidence>
<proteinExistence type="predicted"/>
<comment type="caution">
    <text evidence="1">The sequence shown here is derived from an EMBL/GenBank/DDBJ whole genome shotgun (WGS) entry which is preliminary data.</text>
</comment>
<sequence length="128" mass="15193">HFRKLLKPELNSNRCFAGIKKTMITDGKTYLQLYRKKHRIELNEKQNMRYIHHPRQMPINNEFLPKIKQKMECIHCGKIILIKCRGQHYRTRFHTNSLIIPQAPPLPIIYKPQADAYGRTCTPACLRP</sequence>
<protein>
    <submittedName>
        <fullName evidence="1">Uncharacterized protein</fullName>
    </submittedName>
</protein>